<comment type="caution">
    <text evidence="2">The sequence shown here is derived from an EMBL/GenBank/DDBJ whole genome shotgun (WGS) entry which is preliminary data.</text>
</comment>
<keyword evidence="1" id="KW-0472">Membrane</keyword>
<feature type="transmembrane region" description="Helical" evidence="1">
    <location>
        <begin position="12"/>
        <end position="36"/>
    </location>
</feature>
<proteinExistence type="predicted"/>
<accession>A0A939F103</accession>
<sequence>MYWKPYDNNYAGATASIGLGFITAIIVVVYLISFFIAALRVQKERKTYLFIMLLLMTPVLSIFLIESAR</sequence>
<evidence type="ECO:0000256" key="1">
    <source>
        <dbReference type="SAM" id="Phobius"/>
    </source>
</evidence>
<keyword evidence="1" id="KW-1133">Transmembrane helix</keyword>
<keyword evidence="3" id="KW-1185">Reference proteome</keyword>
<organism evidence="2 3">
    <name type="scientific">Hymenobacter telluris</name>
    <dbReference type="NCBI Taxonomy" id="2816474"/>
    <lineage>
        <taxon>Bacteria</taxon>
        <taxon>Pseudomonadati</taxon>
        <taxon>Bacteroidota</taxon>
        <taxon>Cytophagia</taxon>
        <taxon>Cytophagales</taxon>
        <taxon>Hymenobacteraceae</taxon>
        <taxon>Hymenobacter</taxon>
    </lineage>
</organism>
<evidence type="ECO:0000313" key="3">
    <source>
        <dbReference type="Proteomes" id="UP000664144"/>
    </source>
</evidence>
<gene>
    <name evidence="2" type="ORF">J0X19_19420</name>
</gene>
<dbReference type="AlphaFoldDB" id="A0A939F103"/>
<protein>
    <submittedName>
        <fullName evidence="2">Uncharacterized protein</fullName>
    </submittedName>
</protein>
<evidence type="ECO:0000313" key="2">
    <source>
        <dbReference type="EMBL" id="MBO0360140.1"/>
    </source>
</evidence>
<feature type="transmembrane region" description="Helical" evidence="1">
    <location>
        <begin position="48"/>
        <end position="65"/>
    </location>
</feature>
<dbReference type="Proteomes" id="UP000664144">
    <property type="component" value="Unassembled WGS sequence"/>
</dbReference>
<keyword evidence="1" id="KW-0812">Transmembrane</keyword>
<name>A0A939F103_9BACT</name>
<dbReference type="EMBL" id="JAFLQZ010000016">
    <property type="protein sequence ID" value="MBO0360140.1"/>
    <property type="molecule type" value="Genomic_DNA"/>
</dbReference>
<reference evidence="2" key="1">
    <citation type="submission" date="2021-03" db="EMBL/GenBank/DDBJ databases">
        <authorList>
            <person name="Kim M.K."/>
        </authorList>
    </citation>
    <scope>NUCLEOTIDE SEQUENCE</scope>
    <source>
        <strain evidence="2">BT186</strain>
    </source>
</reference>